<protein>
    <recommendedName>
        <fullName evidence="4">MEDS domain-containing protein</fullName>
    </recommendedName>
</protein>
<dbReference type="AlphaFoldDB" id="X1AGW7"/>
<dbReference type="InterPro" id="IPR025847">
    <property type="entry name" value="MEDS_domain"/>
</dbReference>
<name>X1AGW7_9ZZZZ</name>
<proteinExistence type="predicted"/>
<evidence type="ECO:0000313" key="3">
    <source>
        <dbReference type="EMBL" id="GAG59306.1"/>
    </source>
</evidence>
<gene>
    <name evidence="3" type="ORF">S01H4_11963</name>
</gene>
<dbReference type="Gene3D" id="1.10.10.10">
    <property type="entry name" value="Winged helix-like DNA-binding domain superfamily/Winged helix DNA-binding domain"/>
    <property type="match status" value="1"/>
</dbReference>
<evidence type="ECO:0000259" key="1">
    <source>
        <dbReference type="Pfam" id="PF14417"/>
    </source>
</evidence>
<dbReference type="Pfam" id="PF14947">
    <property type="entry name" value="HTH_45"/>
    <property type="match status" value="1"/>
</dbReference>
<dbReference type="PANTHER" id="PTHR43065:SF23">
    <property type="entry name" value="SENSOR HISTIDINE KINASE PDTAS"/>
    <property type="match status" value="1"/>
</dbReference>
<feature type="domain" description="MEDS" evidence="1">
    <location>
        <begin position="21"/>
        <end position="179"/>
    </location>
</feature>
<dbReference type="InterPro" id="IPR038723">
    <property type="entry name" value="ArnR1-like_HTH"/>
</dbReference>
<dbReference type="InterPro" id="IPR036388">
    <property type="entry name" value="WH-like_DNA-bd_sf"/>
</dbReference>
<comment type="caution">
    <text evidence="3">The sequence shown here is derived from an EMBL/GenBank/DDBJ whole genome shotgun (WGS) entry which is preliminary data.</text>
</comment>
<reference evidence="3" key="1">
    <citation type="journal article" date="2014" name="Front. Microbiol.">
        <title>High frequency of phylogenetically diverse reductive dehalogenase-homologous genes in deep subseafloor sedimentary metagenomes.</title>
        <authorList>
            <person name="Kawai M."/>
            <person name="Futagami T."/>
            <person name="Toyoda A."/>
            <person name="Takaki Y."/>
            <person name="Nishi S."/>
            <person name="Hori S."/>
            <person name="Arai W."/>
            <person name="Tsubouchi T."/>
            <person name="Morono Y."/>
            <person name="Uchiyama I."/>
            <person name="Ito T."/>
            <person name="Fujiyama A."/>
            <person name="Inagaki F."/>
            <person name="Takami H."/>
        </authorList>
    </citation>
    <scope>NUCLEOTIDE SEQUENCE</scope>
    <source>
        <strain evidence="3">Expedition CK06-06</strain>
    </source>
</reference>
<dbReference type="EMBL" id="BART01004973">
    <property type="protein sequence ID" value="GAG59306.1"/>
    <property type="molecule type" value="Genomic_DNA"/>
</dbReference>
<dbReference type="PANTHER" id="PTHR43065">
    <property type="entry name" value="SENSOR HISTIDINE KINASE"/>
    <property type="match status" value="1"/>
</dbReference>
<feature type="domain" description="ArnR1-like winged helix-turn-helix" evidence="2">
    <location>
        <begin position="208"/>
        <end position="271"/>
    </location>
</feature>
<organism evidence="3">
    <name type="scientific">marine sediment metagenome</name>
    <dbReference type="NCBI Taxonomy" id="412755"/>
    <lineage>
        <taxon>unclassified sequences</taxon>
        <taxon>metagenomes</taxon>
        <taxon>ecological metagenomes</taxon>
    </lineage>
</organism>
<evidence type="ECO:0008006" key="4">
    <source>
        <dbReference type="Google" id="ProtNLM"/>
    </source>
</evidence>
<feature type="non-terminal residue" evidence="3">
    <location>
        <position position="271"/>
    </location>
</feature>
<evidence type="ECO:0000259" key="2">
    <source>
        <dbReference type="Pfam" id="PF14947"/>
    </source>
</evidence>
<dbReference type="Pfam" id="PF14417">
    <property type="entry name" value="MEDS"/>
    <property type="match status" value="1"/>
</dbReference>
<accession>X1AGW7</accession>
<sequence length="271" mass="31592">MMSREIRKTGLDIMGDVPWGTHYCLFYQTKEDLINILVPYFKTGLENNEFCVWVTSIPLSEKEVEKAMRRAVPDFDQYLKRGQIEIVSYDGWYLKDGSFSLQRVLNAWIDKLNQALVKGYDGLRVTGNTFWLKKRDWKSFVDYEAEVDSVIHKYRMIAICTYSIDKCGANEVLDVVSRHRSGLILREGKWEIIKKARRKTTKKRRKPRDLMQIYADILRAASSGALKSRVVSKANINFLRFERILKVMAENGLLTSEPYSPRVWSVTEKGR</sequence>